<evidence type="ECO:0000313" key="1">
    <source>
        <dbReference type="EMBL" id="MDQ0465225.1"/>
    </source>
</evidence>
<sequence>MRQVTDFSDERNKGWCVHCGGPYETDDHMPSKVFLDRPFPENLPVTPACASCNEGFSRDEEYLACLLECILAGSAHPDDVERSAIARKLRDQPGLRKRLEAARRSEGDGVLWDVEVERVNNVVVKLARGHVAFESGEPRLDEPAGRGFQPLLAMSPAVRRDFEHVPDLPQIWPEVGSRAMSRLFVTGVDVFDEGWQEVQSRRYRYRVDGAHVRMVIRDYLAAEVWWD</sequence>
<reference evidence="1 2" key="1">
    <citation type="submission" date="2023-07" db="EMBL/GenBank/DDBJ databases">
        <title>Genomic Encyclopedia of Type Strains, Phase IV (KMG-IV): sequencing the most valuable type-strain genomes for metagenomic binning, comparative biology and taxonomic classification.</title>
        <authorList>
            <person name="Goeker M."/>
        </authorList>
    </citation>
    <scope>NUCLEOTIDE SEQUENCE [LARGE SCALE GENOMIC DNA]</scope>
    <source>
        <strain evidence="1 2">DSM 18695</strain>
    </source>
</reference>
<gene>
    <name evidence="1" type="ORF">QO010_003012</name>
</gene>
<name>A0ABU0IV16_9CAUL</name>
<accession>A0ABU0IV16</accession>
<evidence type="ECO:0008006" key="3">
    <source>
        <dbReference type="Google" id="ProtNLM"/>
    </source>
</evidence>
<proteinExistence type="predicted"/>
<protein>
    <recommendedName>
        <fullName evidence="3">HNH endonuclease</fullName>
    </recommendedName>
</protein>
<dbReference type="Proteomes" id="UP001228905">
    <property type="component" value="Unassembled WGS sequence"/>
</dbReference>
<keyword evidence="2" id="KW-1185">Reference proteome</keyword>
<comment type="caution">
    <text evidence="1">The sequence shown here is derived from an EMBL/GenBank/DDBJ whole genome shotgun (WGS) entry which is preliminary data.</text>
</comment>
<dbReference type="RefSeq" id="WP_307350446.1">
    <property type="nucleotide sequence ID" value="NZ_JAUSVS010000006.1"/>
</dbReference>
<evidence type="ECO:0000313" key="2">
    <source>
        <dbReference type="Proteomes" id="UP001228905"/>
    </source>
</evidence>
<organism evidence="1 2">
    <name type="scientific">Caulobacter ginsengisoli</name>
    <dbReference type="NCBI Taxonomy" id="400775"/>
    <lineage>
        <taxon>Bacteria</taxon>
        <taxon>Pseudomonadati</taxon>
        <taxon>Pseudomonadota</taxon>
        <taxon>Alphaproteobacteria</taxon>
        <taxon>Caulobacterales</taxon>
        <taxon>Caulobacteraceae</taxon>
        <taxon>Caulobacter</taxon>
    </lineage>
</organism>
<dbReference type="EMBL" id="JAUSVS010000006">
    <property type="protein sequence ID" value="MDQ0465225.1"/>
    <property type="molecule type" value="Genomic_DNA"/>
</dbReference>